<dbReference type="GeneID" id="120277270"/>
<evidence type="ECO:0000256" key="4">
    <source>
        <dbReference type="ARBA" id="ARBA00023136"/>
    </source>
</evidence>
<evidence type="ECO:0000256" key="7">
    <source>
        <dbReference type="SAM" id="SignalP"/>
    </source>
</evidence>
<name>A0AB40CKT0_DIOCR</name>
<dbReference type="GO" id="GO:0032469">
    <property type="term" value="P:endoplasmic reticulum calcium ion homeostasis"/>
    <property type="evidence" value="ECO:0007669"/>
    <property type="project" value="InterPro"/>
</dbReference>
<dbReference type="GO" id="GO:0005783">
    <property type="term" value="C:endoplasmic reticulum"/>
    <property type="evidence" value="ECO:0007669"/>
    <property type="project" value="InterPro"/>
</dbReference>
<sequence length="456" mass="51411">MMAHSPPIAGGLLLLLVLLGAAIHIPRCLLAAHPHFEGLDDASDAVIDDDHFDYEPSIPSPVISVSYHEPPSDPSPPPPPPSPIAESELWDEDEFEGIPILNFISYPPDGDRVQAPAPSPSDAPERSPWFTYSIEFTFTFFLISFVINYFDGKRKNELIVVAWASKFATRDSIFSKNFSFIGAGDGNNAPYLLKERPDVFKIWASGRNYCKGFVATMKLKKRHDLISRIWDMVRLKRDTITFEVMMKENAMDHVVLAVARSKASKAMLKEEKDLQRFANVLAWTPAGRKWVSEELAIVAESKEVAGDLITEAVLDQVLGEEAFKKFGKEFISLHFSDQYPGSHSKMLIFKFTLPDAKNMADMTMLASLVPYYVDLIGRYNLSSQARSRTDAARMKAAQDASKELQNARREALQKQKEEKRKLMDEADAKLTADAINRRLEKERSRQKKSKPPKKML</sequence>
<organism evidence="8 9">
    <name type="scientific">Dioscorea cayennensis subsp. rotundata</name>
    <name type="common">White Guinea yam</name>
    <name type="synonym">Dioscorea rotundata</name>
    <dbReference type="NCBI Taxonomy" id="55577"/>
    <lineage>
        <taxon>Eukaryota</taxon>
        <taxon>Viridiplantae</taxon>
        <taxon>Streptophyta</taxon>
        <taxon>Embryophyta</taxon>
        <taxon>Tracheophyta</taxon>
        <taxon>Spermatophyta</taxon>
        <taxon>Magnoliopsida</taxon>
        <taxon>Liliopsida</taxon>
        <taxon>Dioscoreales</taxon>
        <taxon>Dioscoreaceae</taxon>
        <taxon>Dioscorea</taxon>
    </lineage>
</organism>
<dbReference type="Pfam" id="PF07946">
    <property type="entry name" value="CCDC47"/>
    <property type="match status" value="1"/>
</dbReference>
<evidence type="ECO:0000313" key="8">
    <source>
        <dbReference type="Proteomes" id="UP001515500"/>
    </source>
</evidence>
<dbReference type="Proteomes" id="UP001515500">
    <property type="component" value="Chromosome 15"/>
</dbReference>
<feature type="region of interest" description="Disordered" evidence="5">
    <location>
        <begin position="65"/>
        <end position="86"/>
    </location>
</feature>
<keyword evidence="2 6" id="KW-0812">Transmembrane</keyword>
<dbReference type="GO" id="GO:0005509">
    <property type="term" value="F:calcium ion binding"/>
    <property type="evidence" value="ECO:0007669"/>
    <property type="project" value="InterPro"/>
</dbReference>
<keyword evidence="3 6" id="KW-1133">Transmembrane helix</keyword>
<feature type="signal peptide" evidence="7">
    <location>
        <begin position="1"/>
        <end position="22"/>
    </location>
</feature>
<keyword evidence="8" id="KW-1185">Reference proteome</keyword>
<reference evidence="9" key="1">
    <citation type="submission" date="2025-08" db="UniProtKB">
        <authorList>
            <consortium name="RefSeq"/>
        </authorList>
    </citation>
    <scope>IDENTIFICATION</scope>
</reference>
<evidence type="ECO:0000313" key="9">
    <source>
        <dbReference type="RefSeq" id="XP_039139974.1"/>
    </source>
</evidence>
<dbReference type="RefSeq" id="XP_039139974.1">
    <property type="nucleotide sequence ID" value="XM_039284040.1"/>
</dbReference>
<dbReference type="PANTHER" id="PTHR12883">
    <property type="entry name" value="ADIPOCYTE-SPECIFIC PROTEIN 4-RELATED"/>
    <property type="match status" value="1"/>
</dbReference>
<feature type="compositionally biased region" description="Pro residues" evidence="5">
    <location>
        <begin position="72"/>
        <end position="83"/>
    </location>
</feature>
<evidence type="ECO:0000256" key="1">
    <source>
        <dbReference type="ARBA" id="ARBA00004167"/>
    </source>
</evidence>
<protein>
    <submittedName>
        <fullName evidence="9">Uncharacterized protein At5g49945-like</fullName>
    </submittedName>
</protein>
<proteinExistence type="predicted"/>
<feature type="region of interest" description="Disordered" evidence="5">
    <location>
        <begin position="390"/>
        <end position="456"/>
    </location>
</feature>
<evidence type="ECO:0000256" key="5">
    <source>
        <dbReference type="SAM" id="MobiDB-lite"/>
    </source>
</evidence>
<feature type="compositionally biased region" description="Basic and acidic residues" evidence="5">
    <location>
        <begin position="400"/>
        <end position="443"/>
    </location>
</feature>
<dbReference type="GO" id="GO:0016020">
    <property type="term" value="C:membrane"/>
    <property type="evidence" value="ECO:0007669"/>
    <property type="project" value="UniProtKB-SubCell"/>
</dbReference>
<evidence type="ECO:0000256" key="6">
    <source>
        <dbReference type="SAM" id="Phobius"/>
    </source>
</evidence>
<keyword evidence="7" id="KW-0732">Signal</keyword>
<keyword evidence="4 6" id="KW-0472">Membrane</keyword>
<feature type="transmembrane region" description="Helical" evidence="6">
    <location>
        <begin position="129"/>
        <end position="150"/>
    </location>
</feature>
<accession>A0AB40CKT0</accession>
<comment type="subcellular location">
    <subcellularLocation>
        <location evidence="1">Membrane</location>
        <topology evidence="1">Single-pass membrane protein</topology>
    </subcellularLocation>
</comment>
<dbReference type="InterPro" id="IPR012879">
    <property type="entry name" value="CCDC47"/>
</dbReference>
<gene>
    <name evidence="9" type="primary">LOC120277270</name>
</gene>
<feature type="chain" id="PRO_5044231625" evidence="7">
    <location>
        <begin position="23"/>
        <end position="456"/>
    </location>
</feature>
<evidence type="ECO:0000256" key="2">
    <source>
        <dbReference type="ARBA" id="ARBA00022692"/>
    </source>
</evidence>
<dbReference type="PANTHER" id="PTHR12883:SF0">
    <property type="entry name" value="PAT COMPLEX SUBUNIT CCDC47"/>
    <property type="match status" value="1"/>
</dbReference>
<evidence type="ECO:0000256" key="3">
    <source>
        <dbReference type="ARBA" id="ARBA00022989"/>
    </source>
</evidence>
<feature type="compositionally biased region" description="Basic residues" evidence="5">
    <location>
        <begin position="444"/>
        <end position="456"/>
    </location>
</feature>
<dbReference type="AlphaFoldDB" id="A0AB40CKT0"/>